<name>A0AAV4B0F4_9GAST</name>
<feature type="region of interest" description="Disordered" evidence="1">
    <location>
        <begin position="50"/>
        <end position="101"/>
    </location>
</feature>
<feature type="compositionally biased region" description="Basic and acidic residues" evidence="1">
    <location>
        <begin position="79"/>
        <end position="90"/>
    </location>
</feature>
<sequence>MEEKEKKERKEEGLKSGQVAPTWYRLQAARAGNFYRKTVAGLVRYWSQVKRKKGRKGEGGGAELSVPPSGQGAGGGTRTSDRRIPADIRADSLAIVPPPPR</sequence>
<dbReference type="EMBL" id="BLXT01004399">
    <property type="protein sequence ID" value="GFO12286.1"/>
    <property type="molecule type" value="Genomic_DNA"/>
</dbReference>
<keyword evidence="3" id="KW-1185">Reference proteome</keyword>
<feature type="compositionally biased region" description="Basic and acidic residues" evidence="1">
    <location>
        <begin position="1"/>
        <end position="14"/>
    </location>
</feature>
<dbReference type="AlphaFoldDB" id="A0AAV4B0F4"/>
<feature type="region of interest" description="Disordered" evidence="1">
    <location>
        <begin position="1"/>
        <end position="20"/>
    </location>
</feature>
<gene>
    <name evidence="2" type="ORF">PoB_003879100</name>
</gene>
<evidence type="ECO:0000256" key="1">
    <source>
        <dbReference type="SAM" id="MobiDB-lite"/>
    </source>
</evidence>
<proteinExistence type="predicted"/>
<evidence type="ECO:0000313" key="2">
    <source>
        <dbReference type="EMBL" id="GFO12286.1"/>
    </source>
</evidence>
<organism evidence="2 3">
    <name type="scientific">Plakobranchus ocellatus</name>
    <dbReference type="NCBI Taxonomy" id="259542"/>
    <lineage>
        <taxon>Eukaryota</taxon>
        <taxon>Metazoa</taxon>
        <taxon>Spiralia</taxon>
        <taxon>Lophotrochozoa</taxon>
        <taxon>Mollusca</taxon>
        <taxon>Gastropoda</taxon>
        <taxon>Heterobranchia</taxon>
        <taxon>Euthyneura</taxon>
        <taxon>Panpulmonata</taxon>
        <taxon>Sacoglossa</taxon>
        <taxon>Placobranchoidea</taxon>
        <taxon>Plakobranchidae</taxon>
        <taxon>Plakobranchus</taxon>
    </lineage>
</organism>
<comment type="caution">
    <text evidence="2">The sequence shown here is derived from an EMBL/GenBank/DDBJ whole genome shotgun (WGS) entry which is preliminary data.</text>
</comment>
<evidence type="ECO:0000313" key="3">
    <source>
        <dbReference type="Proteomes" id="UP000735302"/>
    </source>
</evidence>
<reference evidence="2 3" key="1">
    <citation type="journal article" date="2021" name="Elife">
        <title>Chloroplast acquisition without the gene transfer in kleptoplastic sea slugs, Plakobranchus ocellatus.</title>
        <authorList>
            <person name="Maeda T."/>
            <person name="Takahashi S."/>
            <person name="Yoshida T."/>
            <person name="Shimamura S."/>
            <person name="Takaki Y."/>
            <person name="Nagai Y."/>
            <person name="Toyoda A."/>
            <person name="Suzuki Y."/>
            <person name="Arimoto A."/>
            <person name="Ishii H."/>
            <person name="Satoh N."/>
            <person name="Nishiyama T."/>
            <person name="Hasebe M."/>
            <person name="Maruyama T."/>
            <person name="Minagawa J."/>
            <person name="Obokata J."/>
            <person name="Shigenobu S."/>
        </authorList>
    </citation>
    <scope>NUCLEOTIDE SEQUENCE [LARGE SCALE GENOMIC DNA]</scope>
</reference>
<accession>A0AAV4B0F4</accession>
<dbReference type="Proteomes" id="UP000735302">
    <property type="component" value="Unassembled WGS sequence"/>
</dbReference>
<protein>
    <submittedName>
        <fullName evidence="2">Uncharacterized protein</fullName>
    </submittedName>
</protein>